<dbReference type="OrthoDB" id="3544487at2759"/>
<keyword evidence="3" id="KW-1185">Reference proteome</keyword>
<protein>
    <submittedName>
        <fullName evidence="2">Uncharacterized protein</fullName>
    </submittedName>
</protein>
<dbReference type="AlphaFoldDB" id="A0A0A0HWZ2"/>
<sequence length="163" mass="17968">MSVIVQVSDTPPEPDDTTGSNVFIDSDSDGCLDDSDLNTDDEAEQLLRIHKQPPPPPEQYCVYIKRDISYAFEALSAPSLKVFLGWACDQHYGKDGQRIPGIGTVSSLETLWKQYSQVHKADTGHPIDDLVIAQAQGVVALVADEKKLSREKMSKGDHVCERP</sequence>
<proteinExistence type="predicted"/>
<feature type="region of interest" description="Disordered" evidence="1">
    <location>
        <begin position="1"/>
        <end position="25"/>
    </location>
</feature>
<organism evidence="2 3">
    <name type="scientific">Paracoccidioides brasiliensis (strain Pb18)</name>
    <dbReference type="NCBI Taxonomy" id="502780"/>
    <lineage>
        <taxon>Eukaryota</taxon>
        <taxon>Fungi</taxon>
        <taxon>Dikarya</taxon>
        <taxon>Ascomycota</taxon>
        <taxon>Pezizomycotina</taxon>
        <taxon>Eurotiomycetes</taxon>
        <taxon>Eurotiomycetidae</taxon>
        <taxon>Onygenales</taxon>
        <taxon>Ajellomycetaceae</taxon>
        <taxon>Paracoccidioides</taxon>
    </lineage>
</organism>
<dbReference type="RefSeq" id="XP_010756644.1">
    <property type="nucleotide sequence ID" value="XM_010758342.1"/>
</dbReference>
<evidence type="ECO:0000256" key="1">
    <source>
        <dbReference type="SAM" id="MobiDB-lite"/>
    </source>
</evidence>
<dbReference type="InParanoid" id="A0A0A0HWZ2"/>
<dbReference type="VEuPathDB" id="FungiDB:PADG_11035"/>
<evidence type="ECO:0000313" key="3">
    <source>
        <dbReference type="Proteomes" id="UP000001628"/>
    </source>
</evidence>
<dbReference type="EMBL" id="KN275957">
    <property type="protein sequence ID" value="KGM92591.1"/>
    <property type="molecule type" value="Genomic_DNA"/>
</dbReference>
<dbReference type="STRING" id="502780.A0A0A0HWZ2"/>
<dbReference type="eggNOG" id="ENOG502TCJ0">
    <property type="taxonomic scope" value="Eukaryota"/>
</dbReference>
<dbReference type="GeneID" id="22586932"/>
<dbReference type="Proteomes" id="UP000001628">
    <property type="component" value="Unassembled WGS sequence"/>
</dbReference>
<name>A0A0A0HWZ2_PARBD</name>
<evidence type="ECO:0000313" key="2">
    <source>
        <dbReference type="EMBL" id="KGM92591.1"/>
    </source>
</evidence>
<dbReference type="KEGG" id="pbn:PADG_11035"/>
<accession>A0A0A0HWZ2</accession>
<reference evidence="2 3" key="1">
    <citation type="journal article" date="2011" name="PLoS Genet.">
        <title>Comparative genomic analysis of human fungal pathogens causing paracoccidioidomycosis.</title>
        <authorList>
            <person name="Desjardins C.A."/>
            <person name="Champion M.D."/>
            <person name="Holder J.W."/>
            <person name="Muszewska A."/>
            <person name="Goldberg J."/>
            <person name="Bailao A.M."/>
            <person name="Brigido M.M."/>
            <person name="Ferreira M.E."/>
            <person name="Garcia A.M."/>
            <person name="Grynberg M."/>
            <person name="Gujja S."/>
            <person name="Heiman D.I."/>
            <person name="Henn M.R."/>
            <person name="Kodira C.D."/>
            <person name="Leon-Narvaez H."/>
            <person name="Longo L.V."/>
            <person name="Ma L.J."/>
            <person name="Malavazi I."/>
            <person name="Matsuo A.L."/>
            <person name="Morais F.V."/>
            <person name="Pereira M."/>
            <person name="Rodriguez-Brito S."/>
            <person name="Sakthikumar S."/>
            <person name="Salem-Izacc S.M."/>
            <person name="Sykes S.M."/>
            <person name="Teixeira M.M."/>
            <person name="Vallejo M.C."/>
            <person name="Walter M.E."/>
            <person name="Yandava C."/>
            <person name="Young S."/>
            <person name="Zeng Q."/>
            <person name="Zucker J."/>
            <person name="Felipe M.S."/>
            <person name="Goldman G.H."/>
            <person name="Haas B.J."/>
            <person name="McEwen J.G."/>
            <person name="Nino-Vega G."/>
            <person name="Puccia R."/>
            <person name="San-Blas G."/>
            <person name="Soares C.M."/>
            <person name="Birren B.W."/>
            <person name="Cuomo C.A."/>
        </authorList>
    </citation>
    <scope>NUCLEOTIDE SEQUENCE [LARGE SCALE GENOMIC DNA]</scope>
    <source>
        <strain evidence="2 3">Pb18</strain>
    </source>
</reference>
<gene>
    <name evidence="2" type="ORF">PADG_11035</name>
</gene>
<dbReference type="HOGENOM" id="CLU_1627608_0_0_1"/>